<feature type="domain" description="J" evidence="2">
    <location>
        <begin position="8"/>
        <end position="73"/>
    </location>
</feature>
<evidence type="ECO:0000313" key="4">
    <source>
        <dbReference type="Proteomes" id="UP000305888"/>
    </source>
</evidence>
<dbReference type="PROSITE" id="PS00636">
    <property type="entry name" value="DNAJ_1"/>
    <property type="match status" value="1"/>
</dbReference>
<sequence>MATKDTDDPYALLGVARDASPEDIRKAYRRQVKKHHPDLHPGDAGAEARFKAIAAANEILSDPDKRARFDRGELDAAGHETGRSGFWRDHAGSADAGAYRSSAGFDDFAGASDFFSDIFGRRAGAREGGGMKMRGSDMHYRVEVDFRTAARGGKIRLSNAEGAGFDLSVPEGCEEGQVIRLAGLGRPGSGGGPSGDALVSVSIRPDPLFRREGRDILIEVPVSIDEVVTGARIDVPTLDGTVKLTIPKGAGAKVLRLRGKGVHPGGDQLVRLRIVAPEAVDDALVAALEAWRARARPDPRRNWGGAR</sequence>
<dbReference type="Pfam" id="PF00226">
    <property type="entry name" value="DnaJ"/>
    <property type="match status" value="1"/>
</dbReference>
<dbReference type="Gene3D" id="1.10.287.110">
    <property type="entry name" value="DnaJ domain"/>
    <property type="match status" value="1"/>
</dbReference>
<dbReference type="AlphaFoldDB" id="A0A5B8G532"/>
<evidence type="ECO:0000313" key="3">
    <source>
        <dbReference type="EMBL" id="QDL94402.1"/>
    </source>
</evidence>
<dbReference type="Proteomes" id="UP000305888">
    <property type="component" value="Plasmid pD4M1B"/>
</dbReference>
<protein>
    <submittedName>
        <fullName evidence="3">J domain-containing protein</fullName>
    </submittedName>
</protein>
<dbReference type="InterPro" id="IPR018253">
    <property type="entry name" value="DnaJ_domain_CS"/>
</dbReference>
<keyword evidence="4" id="KW-1185">Reference proteome</keyword>
<proteinExistence type="predicted"/>
<evidence type="ECO:0000256" key="1">
    <source>
        <dbReference type="ARBA" id="ARBA00023186"/>
    </source>
</evidence>
<dbReference type="InterPro" id="IPR001623">
    <property type="entry name" value="DnaJ_domain"/>
</dbReference>
<organism evidence="3 4">
    <name type="scientific">Paroceanicella profunda</name>
    <dbReference type="NCBI Taxonomy" id="2579971"/>
    <lineage>
        <taxon>Bacteria</taxon>
        <taxon>Pseudomonadati</taxon>
        <taxon>Pseudomonadota</taxon>
        <taxon>Alphaproteobacteria</taxon>
        <taxon>Rhodobacterales</taxon>
        <taxon>Paracoccaceae</taxon>
        <taxon>Paroceanicella</taxon>
    </lineage>
</organism>
<reference evidence="3 4" key="1">
    <citation type="submission" date="2019-06" db="EMBL/GenBank/DDBJ databases">
        <title>Genome sequence of Rhodobacteraceae bacterium D4M1.</title>
        <authorList>
            <person name="Cao J."/>
        </authorList>
    </citation>
    <scope>NUCLEOTIDE SEQUENCE [LARGE SCALE GENOMIC DNA]</scope>
    <source>
        <strain evidence="3 4">D4M1</strain>
        <plasmid evidence="4">pd4m1b</plasmid>
    </source>
</reference>
<dbReference type="GO" id="GO:0005737">
    <property type="term" value="C:cytoplasm"/>
    <property type="evidence" value="ECO:0007669"/>
    <property type="project" value="TreeGrafter"/>
</dbReference>
<dbReference type="RefSeq" id="WP_138576183.1">
    <property type="nucleotide sequence ID" value="NZ_CP040820.1"/>
</dbReference>
<dbReference type="PRINTS" id="PR00625">
    <property type="entry name" value="JDOMAIN"/>
</dbReference>
<dbReference type="GO" id="GO:0042026">
    <property type="term" value="P:protein refolding"/>
    <property type="evidence" value="ECO:0007669"/>
    <property type="project" value="TreeGrafter"/>
</dbReference>
<gene>
    <name evidence="3" type="ORF">FDP22_21255</name>
</gene>
<accession>A0A5B8G532</accession>
<dbReference type="SMART" id="SM00271">
    <property type="entry name" value="DnaJ"/>
    <property type="match status" value="1"/>
</dbReference>
<name>A0A5B8G532_9RHOB</name>
<dbReference type="EMBL" id="CP040820">
    <property type="protein sequence ID" value="QDL94402.1"/>
    <property type="molecule type" value="Genomic_DNA"/>
</dbReference>
<dbReference type="Pfam" id="PF01556">
    <property type="entry name" value="DnaJ_C"/>
    <property type="match status" value="1"/>
</dbReference>
<dbReference type="SUPFAM" id="SSF46565">
    <property type="entry name" value="Chaperone J-domain"/>
    <property type="match status" value="1"/>
</dbReference>
<dbReference type="Gene3D" id="2.60.260.20">
    <property type="entry name" value="Urease metallochaperone UreE, N-terminal domain"/>
    <property type="match status" value="2"/>
</dbReference>
<dbReference type="PANTHER" id="PTHR43096:SF52">
    <property type="entry name" value="DNAJ HOMOLOG 1, MITOCHONDRIAL-RELATED"/>
    <property type="match status" value="1"/>
</dbReference>
<dbReference type="PANTHER" id="PTHR43096">
    <property type="entry name" value="DNAJ HOMOLOG 1, MITOCHONDRIAL-RELATED"/>
    <property type="match status" value="1"/>
</dbReference>
<geneLocation type="plasmid" evidence="4">
    <name>pd4m1b</name>
</geneLocation>
<keyword evidence="3" id="KW-0614">Plasmid</keyword>
<dbReference type="CDD" id="cd06257">
    <property type="entry name" value="DnaJ"/>
    <property type="match status" value="1"/>
</dbReference>
<dbReference type="CDD" id="cd10747">
    <property type="entry name" value="DnaJ_C"/>
    <property type="match status" value="1"/>
</dbReference>
<evidence type="ECO:0000259" key="2">
    <source>
        <dbReference type="PROSITE" id="PS50076"/>
    </source>
</evidence>
<dbReference type="OrthoDB" id="9779889at2"/>
<dbReference type="PROSITE" id="PS50076">
    <property type="entry name" value="DNAJ_2"/>
    <property type="match status" value="1"/>
</dbReference>
<dbReference type="InterPro" id="IPR008971">
    <property type="entry name" value="HSP40/DnaJ_pept-bd"/>
</dbReference>
<keyword evidence="1" id="KW-0143">Chaperone</keyword>
<dbReference type="KEGG" id="ppru:FDP22_21255"/>
<dbReference type="SUPFAM" id="SSF49493">
    <property type="entry name" value="HSP40/DnaJ peptide-binding domain"/>
    <property type="match status" value="2"/>
</dbReference>
<dbReference type="InterPro" id="IPR002939">
    <property type="entry name" value="DnaJ_C"/>
</dbReference>
<dbReference type="GO" id="GO:0051082">
    <property type="term" value="F:unfolded protein binding"/>
    <property type="evidence" value="ECO:0007669"/>
    <property type="project" value="InterPro"/>
</dbReference>
<dbReference type="InterPro" id="IPR036869">
    <property type="entry name" value="J_dom_sf"/>
</dbReference>